<evidence type="ECO:0000313" key="1">
    <source>
        <dbReference type="EMBL" id="EON69232.1"/>
    </source>
</evidence>
<gene>
    <name evidence="1" type="ORF">W97_08491</name>
</gene>
<dbReference type="Proteomes" id="UP000016924">
    <property type="component" value="Unassembled WGS sequence"/>
</dbReference>
<reference evidence="2" key="1">
    <citation type="submission" date="2012-06" db="EMBL/GenBank/DDBJ databases">
        <title>The genome sequence of Coniosporium apollinis CBS 100218.</title>
        <authorList>
            <consortium name="The Broad Institute Genome Sequencing Platform"/>
            <person name="Cuomo C."/>
            <person name="Gorbushina A."/>
            <person name="Noack S."/>
            <person name="Walker B."/>
            <person name="Young S.K."/>
            <person name="Zeng Q."/>
            <person name="Gargeya S."/>
            <person name="Fitzgerald M."/>
            <person name="Haas B."/>
            <person name="Abouelleil A."/>
            <person name="Alvarado L."/>
            <person name="Arachchi H.M."/>
            <person name="Berlin A.M."/>
            <person name="Chapman S.B."/>
            <person name="Goldberg J."/>
            <person name="Griggs A."/>
            <person name="Gujja S."/>
            <person name="Hansen M."/>
            <person name="Howarth C."/>
            <person name="Imamovic A."/>
            <person name="Larimer J."/>
            <person name="McCowan C."/>
            <person name="Montmayeur A."/>
            <person name="Murphy C."/>
            <person name="Neiman D."/>
            <person name="Pearson M."/>
            <person name="Priest M."/>
            <person name="Roberts A."/>
            <person name="Saif S."/>
            <person name="Shea T."/>
            <person name="Sisk P."/>
            <person name="Sykes S."/>
            <person name="Wortman J."/>
            <person name="Nusbaum C."/>
            <person name="Birren B."/>
        </authorList>
    </citation>
    <scope>NUCLEOTIDE SEQUENCE [LARGE SCALE GENOMIC DNA]</scope>
    <source>
        <strain evidence="2">CBS 100218</strain>
    </source>
</reference>
<dbReference type="GeneID" id="19905802"/>
<dbReference type="HOGENOM" id="CLU_634607_0_0_1"/>
<keyword evidence="2" id="KW-1185">Reference proteome</keyword>
<sequence>MSTFPAGRLAVFDSEEAYAQYRASVTDERRSCGGKTESPVLFRKFALLPTEIKLEIISYVDCFSESPPSQLAALLFVFSDRSFMPSVVDIVRALYAEEARHFPFHVYRAVELSWQEYGDSQWLSLCHHDHTCFNSSCPHKFAVSEPPATGATYYVTGIAPCGAQGLSFRWLYYLIVHRKCLESIEHFITKVLRLEWPNLRAVLLRLWPYLPTENSMGPGTVYRRQRQLNYLAKLPQNERLELNRFLDRLCSALSHKVRHDGSSVRTAYRKRSSNAETTPTNLEDWLFPPIGPSRGTLPVVGPEFMIETGVYKPAMKHFLLSTPIITWTTTLRENATVPVPRPLGYWLPSTGTTFPRTPPYELDSIVPGECVVLTFPSHIFNWPMHDSLSIFEKAVSQPDGRALNIRKQVAECLASGERVRRRSELSRVWPEV</sequence>
<organism evidence="1 2">
    <name type="scientific">Coniosporium apollinis (strain CBS 100218)</name>
    <name type="common">Rock-inhabiting black yeast</name>
    <dbReference type="NCBI Taxonomy" id="1168221"/>
    <lineage>
        <taxon>Eukaryota</taxon>
        <taxon>Fungi</taxon>
        <taxon>Dikarya</taxon>
        <taxon>Ascomycota</taxon>
        <taxon>Pezizomycotina</taxon>
        <taxon>Dothideomycetes</taxon>
        <taxon>Dothideomycetes incertae sedis</taxon>
        <taxon>Coniosporium</taxon>
    </lineage>
</organism>
<accession>R7Z4Y6</accession>
<proteinExistence type="predicted"/>
<dbReference type="RefSeq" id="XP_007784549.1">
    <property type="nucleotide sequence ID" value="XM_007786359.1"/>
</dbReference>
<name>R7Z4Y6_CONA1</name>
<evidence type="ECO:0000313" key="2">
    <source>
        <dbReference type="Proteomes" id="UP000016924"/>
    </source>
</evidence>
<dbReference type="EMBL" id="JH767609">
    <property type="protein sequence ID" value="EON69232.1"/>
    <property type="molecule type" value="Genomic_DNA"/>
</dbReference>
<protein>
    <submittedName>
        <fullName evidence="1">Uncharacterized protein</fullName>
    </submittedName>
</protein>
<dbReference type="AlphaFoldDB" id="R7Z4Y6"/>
<dbReference type="OrthoDB" id="10298669at2759"/>